<organism evidence="1 2">
    <name type="scientific">SAR86 cluster bacterium</name>
    <dbReference type="NCBI Taxonomy" id="2030880"/>
    <lineage>
        <taxon>Bacteria</taxon>
        <taxon>Pseudomonadati</taxon>
        <taxon>Pseudomonadota</taxon>
        <taxon>Gammaproteobacteria</taxon>
        <taxon>SAR86 cluster</taxon>
    </lineage>
</organism>
<evidence type="ECO:0000313" key="1">
    <source>
        <dbReference type="EMBL" id="MBA4693014.1"/>
    </source>
</evidence>
<proteinExistence type="predicted"/>
<protein>
    <submittedName>
        <fullName evidence="1">Uncharacterized protein</fullName>
    </submittedName>
</protein>
<sequence>MKSLIAHVFFCTIFLFFLSGCQVKEVSPYAQAKNPYSHLGVEGYTGVALTSCLAVSGPPAGRPVRARKLKDGNVVEAGAPVSQLDYFDCVDQELHTLGRDKHDKESD</sequence>
<dbReference type="EMBL" id="JACETL010000072">
    <property type="protein sequence ID" value="MBA4693014.1"/>
    <property type="molecule type" value="Genomic_DNA"/>
</dbReference>
<reference evidence="1 2" key="1">
    <citation type="submission" date="2020-06" db="EMBL/GenBank/DDBJ databases">
        <title>Dysbiosis in marine aquaculture revealed through microbiome analysis: reverse ecology for environmental sustainability.</title>
        <authorList>
            <person name="Haro-Moreno J.M."/>
            <person name="Coutinho F.H."/>
            <person name="Zaragoza-Solas A."/>
            <person name="Picazo A."/>
            <person name="Almagro-Moreno S."/>
            <person name="Lopez-Perez M."/>
        </authorList>
    </citation>
    <scope>NUCLEOTIDE SEQUENCE [LARGE SCALE GENOMIC DNA]</scope>
    <source>
        <strain evidence="1">MCMED-G41</strain>
    </source>
</reference>
<dbReference type="AlphaFoldDB" id="A0A838XWK6"/>
<name>A0A838XWK6_9GAMM</name>
<dbReference type="Proteomes" id="UP000551848">
    <property type="component" value="Unassembled WGS sequence"/>
</dbReference>
<evidence type="ECO:0000313" key="2">
    <source>
        <dbReference type="Proteomes" id="UP000551848"/>
    </source>
</evidence>
<dbReference type="PROSITE" id="PS51257">
    <property type="entry name" value="PROKAR_LIPOPROTEIN"/>
    <property type="match status" value="1"/>
</dbReference>
<accession>A0A838XWK6</accession>
<gene>
    <name evidence="1" type="ORF">H2072_04630</name>
</gene>
<comment type="caution">
    <text evidence="1">The sequence shown here is derived from an EMBL/GenBank/DDBJ whole genome shotgun (WGS) entry which is preliminary data.</text>
</comment>